<dbReference type="EMBL" id="FUWX01000031">
    <property type="protein sequence ID" value="SKA06982.1"/>
    <property type="molecule type" value="Genomic_DNA"/>
</dbReference>
<protein>
    <submittedName>
        <fullName evidence="3">Initiator Replication protein</fullName>
    </submittedName>
</protein>
<keyword evidence="4" id="KW-1185">Reference proteome</keyword>
<dbReference type="Pfam" id="PF21205">
    <property type="entry name" value="Rep3_C"/>
    <property type="match status" value="1"/>
</dbReference>
<evidence type="ECO:0000313" key="3">
    <source>
        <dbReference type="EMBL" id="SKA06982.1"/>
    </source>
</evidence>
<dbReference type="SUPFAM" id="SSF46785">
    <property type="entry name" value="Winged helix' DNA-binding domain"/>
    <property type="match status" value="1"/>
</dbReference>
<name>A0A1T4QTA1_9FUSO</name>
<accession>A0A1T4QTA1</accession>
<organism evidence="3 4">
    <name type="scientific">Cetobacterium ceti</name>
    <dbReference type="NCBI Taxonomy" id="180163"/>
    <lineage>
        <taxon>Bacteria</taxon>
        <taxon>Fusobacteriati</taxon>
        <taxon>Fusobacteriota</taxon>
        <taxon>Fusobacteriia</taxon>
        <taxon>Fusobacteriales</taxon>
        <taxon>Fusobacteriaceae</taxon>
        <taxon>Cetobacterium</taxon>
    </lineage>
</organism>
<proteinExistence type="inferred from homology"/>
<dbReference type="InterPro" id="IPR036390">
    <property type="entry name" value="WH_DNA-bd_sf"/>
</dbReference>
<comment type="similarity">
    <text evidence="1">Belongs to the initiator RepB protein family.</text>
</comment>
<evidence type="ECO:0000313" key="4">
    <source>
        <dbReference type="Proteomes" id="UP000191153"/>
    </source>
</evidence>
<sequence length="390" mass="46687">MNNEVVKYHNDINKISFGNFKEKELDLFFSICFKLKEQGTDQIMLNFSELKDLIGENKNPKRLKTYIDNLNKKLAMINHQIEIEKNVFERFVLFTNIRTDFNKKILIVKVNEQFSYTLNNLIATYTKFDLMEFVSLKSSYSKNTFKLLKQWESKRNRTFKIEEFKELLGIPESYKMSVIDSRVIKPIITELPQYFKNLKLEKIKTGRKISHLKFTWEKDIKKIKDVQKIELEIMETLNNIIEQARKNRFLSQILTDKNIYKLTEMYEENQLKKGLKYIYKIVKKEVPSFAYLLRIIETGIEEQEIEIKIKDNKKEFINQGQNKIEKNFLEEEDPIYAMFLEATEEEKEPVIKKAKERYIKEIGVEELTGMYVKFFEKSKRSIIIKILKGE</sequence>
<dbReference type="Proteomes" id="UP000191153">
    <property type="component" value="Unassembled WGS sequence"/>
</dbReference>
<dbReference type="Gene3D" id="1.10.10.10">
    <property type="entry name" value="Winged helix-like DNA-binding domain superfamily/Winged helix DNA-binding domain"/>
    <property type="match status" value="1"/>
</dbReference>
<evidence type="ECO:0000259" key="2">
    <source>
        <dbReference type="Pfam" id="PF01051"/>
    </source>
</evidence>
<reference evidence="3 4" key="1">
    <citation type="submission" date="2017-02" db="EMBL/GenBank/DDBJ databases">
        <authorList>
            <person name="Peterson S.W."/>
        </authorList>
    </citation>
    <scope>NUCLEOTIDE SEQUENCE [LARGE SCALE GENOMIC DNA]</scope>
    <source>
        <strain evidence="3 4">ATCC 700028</strain>
    </source>
</reference>
<dbReference type="InterPro" id="IPR000525">
    <property type="entry name" value="Initiator_Rep_WH1"/>
</dbReference>
<dbReference type="STRING" id="180163.SAMN02745174_02440"/>
<feature type="domain" description="Initiator Rep protein WH1" evidence="2">
    <location>
        <begin position="6"/>
        <end position="149"/>
    </location>
</feature>
<gene>
    <name evidence="3" type="ORF">SAMN02745174_02440</name>
</gene>
<dbReference type="GO" id="GO:0006270">
    <property type="term" value="P:DNA replication initiation"/>
    <property type="evidence" value="ECO:0007669"/>
    <property type="project" value="InterPro"/>
</dbReference>
<dbReference type="GO" id="GO:0003887">
    <property type="term" value="F:DNA-directed DNA polymerase activity"/>
    <property type="evidence" value="ECO:0007669"/>
    <property type="project" value="InterPro"/>
</dbReference>
<dbReference type="AlphaFoldDB" id="A0A1T4QTA1"/>
<dbReference type="OrthoDB" id="82218at2"/>
<dbReference type="RefSeq" id="WP_078694862.1">
    <property type="nucleotide sequence ID" value="NZ_FUWX01000031.1"/>
</dbReference>
<dbReference type="Pfam" id="PF01051">
    <property type="entry name" value="Rep3_N"/>
    <property type="match status" value="1"/>
</dbReference>
<evidence type="ECO:0000256" key="1">
    <source>
        <dbReference type="ARBA" id="ARBA00038283"/>
    </source>
</evidence>
<dbReference type="InterPro" id="IPR036388">
    <property type="entry name" value="WH-like_DNA-bd_sf"/>
</dbReference>